<proteinExistence type="predicted"/>
<dbReference type="EMBL" id="CM042012">
    <property type="protein sequence ID" value="KAI3750401.1"/>
    <property type="molecule type" value="Genomic_DNA"/>
</dbReference>
<comment type="caution">
    <text evidence="1">The sequence shown here is derived from an EMBL/GenBank/DDBJ whole genome shotgun (WGS) entry which is preliminary data.</text>
</comment>
<dbReference type="Proteomes" id="UP001055811">
    <property type="component" value="Linkage Group LG04"/>
</dbReference>
<organism evidence="1 2">
    <name type="scientific">Cichorium intybus</name>
    <name type="common">Chicory</name>
    <dbReference type="NCBI Taxonomy" id="13427"/>
    <lineage>
        <taxon>Eukaryota</taxon>
        <taxon>Viridiplantae</taxon>
        <taxon>Streptophyta</taxon>
        <taxon>Embryophyta</taxon>
        <taxon>Tracheophyta</taxon>
        <taxon>Spermatophyta</taxon>
        <taxon>Magnoliopsida</taxon>
        <taxon>eudicotyledons</taxon>
        <taxon>Gunneridae</taxon>
        <taxon>Pentapetalae</taxon>
        <taxon>asterids</taxon>
        <taxon>campanulids</taxon>
        <taxon>Asterales</taxon>
        <taxon>Asteraceae</taxon>
        <taxon>Cichorioideae</taxon>
        <taxon>Cichorieae</taxon>
        <taxon>Cichoriinae</taxon>
        <taxon>Cichorium</taxon>
    </lineage>
</organism>
<evidence type="ECO:0000313" key="1">
    <source>
        <dbReference type="EMBL" id="KAI3750401.1"/>
    </source>
</evidence>
<reference evidence="2" key="1">
    <citation type="journal article" date="2022" name="Mol. Ecol. Resour.">
        <title>The genomes of chicory, endive, great burdock and yacon provide insights into Asteraceae palaeo-polyploidization history and plant inulin production.</title>
        <authorList>
            <person name="Fan W."/>
            <person name="Wang S."/>
            <person name="Wang H."/>
            <person name="Wang A."/>
            <person name="Jiang F."/>
            <person name="Liu H."/>
            <person name="Zhao H."/>
            <person name="Xu D."/>
            <person name="Zhang Y."/>
        </authorList>
    </citation>
    <scope>NUCLEOTIDE SEQUENCE [LARGE SCALE GENOMIC DNA]</scope>
    <source>
        <strain evidence="2">cv. Punajuju</strain>
    </source>
</reference>
<reference evidence="1 2" key="2">
    <citation type="journal article" date="2022" name="Mol. Ecol. Resour.">
        <title>The genomes of chicory, endive, great burdock and yacon provide insights into Asteraceae paleo-polyploidization history and plant inulin production.</title>
        <authorList>
            <person name="Fan W."/>
            <person name="Wang S."/>
            <person name="Wang H."/>
            <person name="Wang A."/>
            <person name="Jiang F."/>
            <person name="Liu H."/>
            <person name="Zhao H."/>
            <person name="Xu D."/>
            <person name="Zhang Y."/>
        </authorList>
    </citation>
    <scope>NUCLEOTIDE SEQUENCE [LARGE SCALE GENOMIC DNA]</scope>
    <source>
        <strain evidence="2">cv. Punajuju</strain>
        <tissue evidence="1">Leaves</tissue>
    </source>
</reference>
<protein>
    <submittedName>
        <fullName evidence="1">Uncharacterized protein</fullName>
    </submittedName>
</protein>
<name>A0ACB9DVZ0_CICIN</name>
<sequence length="141" mass="15976">MPSLSITATFGHDKPPPLLQSTTTAVYSLFIHLSHHRWRRSSPLYLALPSLLPSINKAIIGVPSVSFHEALFHPSVTISGTRTHNERDQRDSEKNNSGSSDESRLHCGNVMDQSSMEYKDGKGSLGRKLQKEKFWYQDYKY</sequence>
<accession>A0ACB9DVZ0</accession>
<gene>
    <name evidence="1" type="ORF">L2E82_21036</name>
</gene>
<keyword evidence="2" id="KW-1185">Reference proteome</keyword>
<evidence type="ECO:0000313" key="2">
    <source>
        <dbReference type="Proteomes" id="UP001055811"/>
    </source>
</evidence>